<dbReference type="SUPFAM" id="SSF51126">
    <property type="entry name" value="Pectin lyase-like"/>
    <property type="match status" value="1"/>
</dbReference>
<feature type="signal peptide" evidence="2">
    <location>
        <begin position="1"/>
        <end position="21"/>
    </location>
</feature>
<reference evidence="3" key="1">
    <citation type="journal article" date="2021" name="Proc. Natl. Acad. Sci. U.S.A.">
        <title>Three genomes in the algal genus Volvox reveal the fate of a haploid sex-determining region after a transition to homothallism.</title>
        <authorList>
            <person name="Yamamoto K."/>
            <person name="Hamaji T."/>
            <person name="Kawai-Toyooka H."/>
            <person name="Matsuzaki R."/>
            <person name="Takahashi F."/>
            <person name="Nishimura Y."/>
            <person name="Kawachi M."/>
            <person name="Noguchi H."/>
            <person name="Minakuchi Y."/>
            <person name="Umen J.G."/>
            <person name="Toyoda A."/>
            <person name="Nozaki H."/>
        </authorList>
    </citation>
    <scope>NUCLEOTIDE SEQUENCE</scope>
    <source>
        <strain evidence="3">NIES-3786</strain>
    </source>
</reference>
<gene>
    <name evidence="3" type="ORF">Vretifemale_21055</name>
</gene>
<feature type="compositionally biased region" description="Low complexity" evidence="1">
    <location>
        <begin position="1173"/>
        <end position="1185"/>
    </location>
</feature>
<dbReference type="SMART" id="SM00710">
    <property type="entry name" value="PbH1"/>
    <property type="match status" value="5"/>
</dbReference>
<dbReference type="OrthoDB" id="540692at2759"/>
<dbReference type="Gene3D" id="2.120.10.80">
    <property type="entry name" value="Kelch-type beta propeller"/>
    <property type="match status" value="2"/>
</dbReference>
<dbReference type="InterPro" id="IPR011050">
    <property type="entry name" value="Pectin_lyase_fold/virulence"/>
</dbReference>
<feature type="compositionally biased region" description="Low complexity" evidence="1">
    <location>
        <begin position="2472"/>
        <end position="2482"/>
    </location>
</feature>
<sequence length="2595" mass="277074">MILTFILIIIKITSIVQLANSESRPWCLGGVGLCRGKDISSEQYSHTMTIVPRSIVSAPKAFVLGGQRSTATSSYVSLSSITTVNLEDMTLMTTTKASFSSGDAARPQRSGHSAVAYQGSILVFGGVVVNRTESKNPVATNEVIWLEQGSAFSPPIWRVLFNRTRGGVNGTVPVPRQNAAAAVFSNTLWIFGGIDNDTQILNDTWSFDIQRRKWTRHFPSVGGRVPRDSNSNTGLHKSAMIATLDGRYLLLYGGWGLSSPNGSSTAEPAEPQNKLWAFEVASRNWELVDMDLSDMDNPVSNDATLLLLETQSFDSDGNIKNGAELVVASTGFWTPRSEAKPSSYKMWVTVKSSITSGAFLELLPALFNDTDPSNSKSSKIPFSNWAIFISNKTSTVLQVNANNTPINLGAYSNRSAFSDRIMPVRDAALALYKDKYNQMKLLISGGRDPTGKASSKLLTVDLDFQTVFDTGTNLKPPMSDGKIYRYGEYSVVPRDLVNDNSAFNMREFLIYTGVDNLDDDSEPLVTEFVVIDPATQKVLPPCSSKNQATGTCKVLPVPRWNTAVDDLPGPRDGFALTSIHQVFTWTNGSQEGNVSGKLLLMYGGMQLVGNVLNDTSASSAGSSGDDLTTDEQTVRNMLGECDTQGVLDSIQLDEMARCGVPKLTNNNCGWVSMAPDSYEGHATWLDSLQAMPPDAVWPESPLVPGTYAQPNAPPNAPPPATPSVHRRSLEEEVEFYMGENSEDAQDGDNHATITATSAWGNRAVAASATALGAIQKLKAANKASNSSQTSDGTQSDVGLPTVYGTAYAVLWQSADDIADNAAASLVTRYGGPHKVVLKGPAFYYDQLLNVNGSTAHAPGERAASTLANFPYSSTTNADAILFGGLTAVNKSIDNPLGVPYVTNDVYYLQYIPAVPGGYGNATTSLPEPRFPSCPFTSSDGGGQSLCKSAVAVFPQQQSTPPPQPLSNDTTTVYEDCPEELQTASAGTFQLRIYRSVDKRISRQMDIFIFSVSDDSINEMVTSISIPGQDVSNGPCCAGNGSRWAWPPDVPEARVPPTQRNTSIKGTNTTNASTNSYWFKLPNGVYDVYLISGSGNGWTDDRDLQPPFNCSIRTPDRCPRMELFNFESNRTIRGMGGLGQHTTWIAASNTSDEYVKTIRLSLCGSQPQPPQSPASPSVSSSPLSNPYPFMVEGQPNLLRSYELQLTPDHPMDEGAMPKRRMWHASCFVETYNLPDALGFGKLGVLAVHGGVTNHKMDDIDIETELLDDLWVFDLQYRIWIKMTGDGDRPGKRLRHNMKAAENVIFLSGGFTYDPDQQNWPYDTKVYYIDLQLGVDAVWTQVDGDDTTVGRRTSPRAITQGMGVSRRRSQLVTLNDQGIVFVPMPTSATFSVDDSDSSGGSSAMVVKGSSLEPLIHQMYDGDLLLIPENVDLSITSTVTLEAAVVLHGKVITNTATRSLPPPPASPLPPPAPAAPPIGGGGVRRAAMQQAARHADHRTEVPEDNMTDLHAEGDPGFGSKFGSAGSNHHCGDGKVDGGCGCGSRGNSLAAEGEEEKMQHQQREDQVDVQKDYFISGHRRSHRVLLPQSELLSALEGTTRHLTLTSDPELMRQSQEAAREGLAVVRKMMQLSSSSLPSPALLAVAGSSALPPTEVDVAAWLALSRTRMECSPEGTLLLQAPSNLVGIEFVGCQIIVGDTRNGDVLIANCVIRNTVDRPAILIRPGGRVSIQGTLFYNNTYLSPTRNASVVAAANNDSSTSNDNLTWGAGSAIYVMPRGAINVISDSAFVNNGNGAGSTRGGAIYLSGPSACLDEITSSAFLRNGRYASSFQGGGAIHGEGVDGCDLTVSSTNFSGNAGGGGGGLYLSQTGARSINFTNTKFWRNMALAAGGALYLSNADGTLRLVKIDFINNTASSERGGAMCLDSARRVTADKLLIYGNSAPLGWGGGLSHSREGILDMQRSTVVSNQALYGGGLACSQDLEVRLSDTVIDNNTAKMHGGGMECYQCYKFNATRTNFTRNSASSGGGLVLTQVAMGGSLTSVRLCDNVGMPTDGTASKIDQAGCARDAQGGGGGLCLDLVQSVLLSGVIVSNNSAITGGGAFVQQRCLRGDTQCGPAVIMNSVFVGNTARMGGGGAVFRTTHNLTNITCPGDVTPTPWQQLHTACNSSWERNTALYGNVTSTIAYNLALVSEQRVTRYRSNDPLGVVVKILDYHNQLISDGTREATTTVEVRPVGNSAMSLAGNSISTIRGAGNFTSTFKLQAKPGNYSISVAAPRTIQDLPILKLEIAVRPCVYGEVTNKDGTQCYPCELGTFSLNTSKTTCDTCPDNANCSLAGVPWATLPKPGYWHSGPRSPNILACVHGDACESSKKWPRQDNMANYLKQLNQGTLSYNLTAYYALQCAEGYDGIMCGRCQPGYGRRESGKCTRCASRALNALWYILCTSVNIFLIAITVRAQLPGSLKSGRRQEGVPKEQQNQTSSSSQQTEDKSIQRANNADQHTSASAVGTAANKDPQQPSSLPPAAVGGPGAAPLATGGAKANGQQQELVGEGNNSSDGRAVVRPASATPSSSSDDEDEVVVVDESTGPYKGGNHRIVFK</sequence>
<evidence type="ECO:0000313" key="4">
    <source>
        <dbReference type="Proteomes" id="UP000747110"/>
    </source>
</evidence>
<name>A0A8J4D2C9_9CHLO</name>
<dbReference type="PANTHER" id="PTHR11319">
    <property type="entry name" value="G PROTEIN-COUPLED RECEPTOR-RELATED"/>
    <property type="match status" value="1"/>
</dbReference>
<dbReference type="SUPFAM" id="SSF117281">
    <property type="entry name" value="Kelch motif"/>
    <property type="match status" value="2"/>
</dbReference>
<evidence type="ECO:0008006" key="5">
    <source>
        <dbReference type="Google" id="ProtNLM"/>
    </source>
</evidence>
<evidence type="ECO:0000256" key="1">
    <source>
        <dbReference type="SAM" id="MobiDB-lite"/>
    </source>
</evidence>
<feature type="region of interest" description="Disordered" evidence="1">
    <location>
        <begin position="1162"/>
        <end position="1185"/>
    </location>
</feature>
<feature type="non-terminal residue" evidence="3">
    <location>
        <position position="2595"/>
    </location>
</feature>
<dbReference type="InterPro" id="IPR015915">
    <property type="entry name" value="Kelch-typ_b-propeller"/>
</dbReference>
<dbReference type="EMBL" id="BNCP01000143">
    <property type="protein sequence ID" value="GIL93653.1"/>
    <property type="molecule type" value="Genomic_DNA"/>
</dbReference>
<feature type="compositionally biased region" description="Polar residues" evidence="1">
    <location>
        <begin position="2489"/>
        <end position="2502"/>
    </location>
</feature>
<feature type="compositionally biased region" description="Polar residues" evidence="1">
    <location>
        <begin position="2538"/>
        <end position="2553"/>
    </location>
</feature>
<feature type="compositionally biased region" description="Low complexity" evidence="1">
    <location>
        <begin position="2518"/>
        <end position="2537"/>
    </location>
</feature>
<evidence type="ECO:0000256" key="2">
    <source>
        <dbReference type="SAM" id="SignalP"/>
    </source>
</evidence>
<evidence type="ECO:0000313" key="3">
    <source>
        <dbReference type="EMBL" id="GIL93653.1"/>
    </source>
</evidence>
<keyword evidence="4" id="KW-1185">Reference proteome</keyword>
<organism evidence="3 4">
    <name type="scientific">Volvox reticuliferus</name>
    <dbReference type="NCBI Taxonomy" id="1737510"/>
    <lineage>
        <taxon>Eukaryota</taxon>
        <taxon>Viridiplantae</taxon>
        <taxon>Chlorophyta</taxon>
        <taxon>core chlorophytes</taxon>
        <taxon>Chlorophyceae</taxon>
        <taxon>CS clade</taxon>
        <taxon>Chlamydomonadales</taxon>
        <taxon>Volvocaceae</taxon>
        <taxon>Volvox</taxon>
    </lineage>
</organism>
<accession>A0A8J4D2C9</accession>
<dbReference type="Proteomes" id="UP000747110">
    <property type="component" value="Unassembled WGS sequence"/>
</dbReference>
<keyword evidence="2" id="KW-0732">Signal</keyword>
<comment type="caution">
    <text evidence="3">The sequence shown here is derived from an EMBL/GenBank/DDBJ whole genome shotgun (WGS) entry which is preliminary data.</text>
</comment>
<feature type="chain" id="PRO_5035249374" description="TRP C-terminal domain-containing protein" evidence="2">
    <location>
        <begin position="22"/>
        <end position="2595"/>
    </location>
</feature>
<feature type="region of interest" description="Disordered" evidence="1">
    <location>
        <begin position="1454"/>
        <end position="1497"/>
    </location>
</feature>
<dbReference type="Pfam" id="PF24681">
    <property type="entry name" value="Kelch_KLHDC2_KLHL20_DRC7"/>
    <property type="match status" value="1"/>
</dbReference>
<protein>
    <recommendedName>
        <fullName evidence="5">TRP C-terminal domain-containing protein</fullName>
    </recommendedName>
</protein>
<proteinExistence type="predicted"/>
<feature type="compositionally biased region" description="Pro residues" evidence="1">
    <location>
        <begin position="1457"/>
        <end position="1473"/>
    </location>
</feature>
<dbReference type="InterPro" id="IPR006626">
    <property type="entry name" value="PbH1"/>
</dbReference>
<dbReference type="PANTHER" id="PTHR11319:SF35">
    <property type="entry name" value="OUTER MEMBRANE PROTEIN PMPC-RELATED"/>
    <property type="match status" value="1"/>
</dbReference>
<feature type="region of interest" description="Disordered" evidence="1">
    <location>
        <begin position="2460"/>
        <end position="2595"/>
    </location>
</feature>